<dbReference type="SUPFAM" id="SSF46785">
    <property type="entry name" value="Winged helix' DNA-binding domain"/>
    <property type="match status" value="1"/>
</dbReference>
<dbReference type="InterPro" id="IPR032675">
    <property type="entry name" value="LRR_dom_sf"/>
</dbReference>
<dbReference type="Gene3D" id="3.40.50.300">
    <property type="entry name" value="P-loop containing nucleotide triphosphate hydrolases"/>
    <property type="match status" value="1"/>
</dbReference>
<keyword evidence="2" id="KW-0677">Repeat</keyword>
<keyword evidence="1" id="KW-0433">Leucine-rich repeat</keyword>
<dbReference type="InterPro" id="IPR027417">
    <property type="entry name" value="P-loop_NTPase"/>
</dbReference>
<dbReference type="SUPFAM" id="SSF52058">
    <property type="entry name" value="L domain-like"/>
    <property type="match status" value="1"/>
</dbReference>
<name>V4MHY0_EUTSA</name>
<dbReference type="PANTHER" id="PTHR11017:SF333">
    <property type="entry name" value="ADP-RIBOSYL CYCLASE_CYCLIC ADP-RIBOSE HYDROLASE-RELATED"/>
    <property type="match status" value="1"/>
</dbReference>
<dbReference type="Gramene" id="ESQ30936">
    <property type="protein sequence ID" value="ESQ30936"/>
    <property type="gene ID" value="EUTSA_v10011939mg"/>
</dbReference>
<dbReference type="EMBL" id="KI517809">
    <property type="protein sequence ID" value="ESQ30936.1"/>
    <property type="molecule type" value="Genomic_DNA"/>
</dbReference>
<dbReference type="OMA" id="ANGSFIM"/>
<evidence type="ECO:0000259" key="4">
    <source>
        <dbReference type="SMART" id="SM00382"/>
    </source>
</evidence>
<dbReference type="GO" id="GO:0006952">
    <property type="term" value="P:defense response"/>
    <property type="evidence" value="ECO:0007669"/>
    <property type="project" value="UniProtKB-KW"/>
</dbReference>
<dbReference type="InterPro" id="IPR055414">
    <property type="entry name" value="LRR_R13L4/SHOC2-like"/>
</dbReference>
<dbReference type="InterPro" id="IPR044974">
    <property type="entry name" value="Disease_R_plants"/>
</dbReference>
<dbReference type="AlphaFoldDB" id="V4MHY0"/>
<evidence type="ECO:0000256" key="3">
    <source>
        <dbReference type="ARBA" id="ARBA00023027"/>
    </source>
</evidence>
<dbReference type="PRINTS" id="PR00364">
    <property type="entry name" value="DISEASERSIST"/>
</dbReference>
<evidence type="ECO:0000313" key="6">
    <source>
        <dbReference type="Proteomes" id="UP000030689"/>
    </source>
</evidence>
<protein>
    <recommendedName>
        <fullName evidence="4">AAA+ ATPase domain-containing protein</fullName>
    </recommendedName>
</protein>
<evidence type="ECO:0000256" key="1">
    <source>
        <dbReference type="ARBA" id="ARBA00022614"/>
    </source>
</evidence>
<dbReference type="SUPFAM" id="SSF52540">
    <property type="entry name" value="P-loop containing nucleoside triphosphate hydrolases"/>
    <property type="match status" value="1"/>
</dbReference>
<dbReference type="InterPro" id="IPR058192">
    <property type="entry name" value="WHD_ROQ1-like"/>
</dbReference>
<proteinExistence type="predicted"/>
<dbReference type="PANTHER" id="PTHR11017">
    <property type="entry name" value="LEUCINE-RICH REPEAT-CONTAINING PROTEIN"/>
    <property type="match status" value="1"/>
</dbReference>
<accession>V4MHY0</accession>
<evidence type="ECO:0000256" key="2">
    <source>
        <dbReference type="ARBA" id="ARBA00022737"/>
    </source>
</evidence>
<dbReference type="KEGG" id="eus:EUTSA_v10011939mg"/>
<dbReference type="InterPro" id="IPR003593">
    <property type="entry name" value="AAA+_ATPase"/>
</dbReference>
<dbReference type="Pfam" id="PF23282">
    <property type="entry name" value="WHD_ROQ1"/>
    <property type="match status" value="1"/>
</dbReference>
<dbReference type="InterPro" id="IPR036390">
    <property type="entry name" value="WH_DNA-bd_sf"/>
</dbReference>
<evidence type="ECO:0000313" key="5">
    <source>
        <dbReference type="EMBL" id="ESQ30936.1"/>
    </source>
</evidence>
<gene>
    <name evidence="5" type="ORF">EUTSA_v10011939mg</name>
</gene>
<keyword evidence="3" id="KW-0520">NAD</keyword>
<dbReference type="STRING" id="72664.V4MHY0"/>
<keyword evidence="6" id="KW-1185">Reference proteome</keyword>
<dbReference type="Gene3D" id="3.80.10.10">
    <property type="entry name" value="Ribonuclease Inhibitor"/>
    <property type="match status" value="1"/>
</dbReference>
<dbReference type="Pfam" id="PF00931">
    <property type="entry name" value="NB-ARC"/>
    <property type="match status" value="1"/>
</dbReference>
<organism evidence="5 6">
    <name type="scientific">Eutrema salsugineum</name>
    <name type="common">Saltwater cress</name>
    <name type="synonym">Sisymbrium salsugineum</name>
    <dbReference type="NCBI Taxonomy" id="72664"/>
    <lineage>
        <taxon>Eukaryota</taxon>
        <taxon>Viridiplantae</taxon>
        <taxon>Streptophyta</taxon>
        <taxon>Embryophyta</taxon>
        <taxon>Tracheophyta</taxon>
        <taxon>Spermatophyta</taxon>
        <taxon>Magnoliopsida</taxon>
        <taxon>eudicotyledons</taxon>
        <taxon>Gunneridae</taxon>
        <taxon>Pentapetalae</taxon>
        <taxon>rosids</taxon>
        <taxon>malvids</taxon>
        <taxon>Brassicales</taxon>
        <taxon>Brassicaceae</taxon>
        <taxon>Eutremeae</taxon>
        <taxon>Eutrema</taxon>
    </lineage>
</organism>
<reference evidence="5 6" key="1">
    <citation type="journal article" date="2013" name="Front. Plant Sci.">
        <title>The Reference Genome of the Halophytic Plant Eutrema salsugineum.</title>
        <authorList>
            <person name="Yang R."/>
            <person name="Jarvis D.E."/>
            <person name="Chen H."/>
            <person name="Beilstein M.A."/>
            <person name="Grimwood J."/>
            <person name="Jenkins J."/>
            <person name="Shu S."/>
            <person name="Prochnik S."/>
            <person name="Xin M."/>
            <person name="Ma C."/>
            <person name="Schmutz J."/>
            <person name="Wing R.A."/>
            <person name="Mitchell-Olds T."/>
            <person name="Schumaker K.S."/>
            <person name="Wang X."/>
        </authorList>
    </citation>
    <scope>NUCLEOTIDE SEQUENCE [LARGE SCALE GENOMIC DNA]</scope>
</reference>
<dbReference type="GO" id="GO:0043531">
    <property type="term" value="F:ADP binding"/>
    <property type="evidence" value="ECO:0007669"/>
    <property type="project" value="InterPro"/>
</dbReference>
<dbReference type="Proteomes" id="UP000030689">
    <property type="component" value="Unassembled WGS sequence"/>
</dbReference>
<dbReference type="Pfam" id="PF23598">
    <property type="entry name" value="LRR_14"/>
    <property type="match status" value="1"/>
</dbReference>
<dbReference type="GO" id="GO:0051707">
    <property type="term" value="P:response to other organism"/>
    <property type="evidence" value="ECO:0007669"/>
    <property type="project" value="UniProtKB-ARBA"/>
</dbReference>
<sequence length="548" mass="61623">MKELLCLGLDERRTIGILGPSGIGKTTIARILHNQISYGFELSIFMKFKPSYARPTSSDDHDVKLLLEQQFLSQLLNQEDFKIPHLGAAQNFLKNKKVLLVLDGVDQLLGPGTRTIITTQNKKLLKASEIKHIYKVNFPPFDEAFRILCMNAFGQNLPYDGFKDLATEVTILAVMGSHFQGMSKQEWKRELPRLRIRLDGEIRSILKFSYDALDEEDKDLFLHIACFFNDEGINHLFEDTLRHKFSDVWQGIRVLVQRSLISNHKHFPMHNLLIQLGREIVRNQSIYEPGKRQFLVDAKDICEVLTDNTGSRSVIGIKFDFSTIKNDQNISERAFEEMPSLQFLSFHCGYVNPEFLVTIKLYYSKLKNCGKEFKDRDILAFKCLITTKLVVGCCLYVFEQPLRYLKLMTLHYSAGLKRIPDLSTATNLYDLNLNGCSSLLELPSIGNGTNPHYLGLSGCSSLVKLPSSIGNATNLQQLSVDGCSSLVELPSSIGNIISLQQLFLNGCKGMVELPNSIGNLTNMYNLNLFGCSSLVGLPSSIGDATNLS</sequence>
<feature type="domain" description="AAA+ ATPase" evidence="4">
    <location>
        <begin position="11"/>
        <end position="137"/>
    </location>
</feature>
<dbReference type="SMART" id="SM00382">
    <property type="entry name" value="AAA"/>
    <property type="match status" value="1"/>
</dbReference>
<dbReference type="InterPro" id="IPR002182">
    <property type="entry name" value="NB-ARC"/>
</dbReference>